<dbReference type="OrthoDB" id="1732493at2759"/>
<dbReference type="Proteomes" id="UP000799423">
    <property type="component" value="Unassembled WGS sequence"/>
</dbReference>
<evidence type="ECO:0000256" key="5">
    <source>
        <dbReference type="ARBA" id="ARBA00022741"/>
    </source>
</evidence>
<dbReference type="AlphaFoldDB" id="A0A6A7BB92"/>
<keyword evidence="7" id="KW-0067">ATP-binding</keyword>
<evidence type="ECO:0000256" key="8">
    <source>
        <dbReference type="ARBA" id="ARBA00047811"/>
    </source>
</evidence>
<sequence length="451" mass="50989">MASRWANDEADKAEELRRKKEKEDKRRLKLQKQQEAEEAARAAQQEASDPRPAKRRRLSTGDEDSNVTATTTTKDPEPARELLRFDGGGWSPCRHTSNFETLNHIEEGSYGWVSRARSITTGEIVALKKVKMDYNQDGFPISALREISILQKARHANIVDLKEILAGDDPQECTLVMEFLEHDLKTLQEDMSEPFLASEVKTLLKQLTGAVGFLHENFILHRDLKTSNILLNNRGHLKLADFGMARYIPPPSAPLTQLVVTLWYRAPELLLGTTTYDTSIDMWSLGCIFGELCIKEPLLPGKNEVDQLSLIFSLVGLPSEKTWPAFYRLPNARSLKLPREQTRPNPGFNRAKFPFLTASGIELLSTLLSLNPNHRPSAKEVLAHPYFREQPKPKPEEMFPTFPSKAGQERRRKKSPNAPKRGEVKGGVDFSSIFAKREDEERGGGFMLKMA</sequence>
<comment type="catalytic activity">
    <reaction evidence="8">
        <text>L-threonyl-[protein] + ATP = O-phospho-L-threonyl-[protein] + ADP + H(+)</text>
        <dbReference type="Rhea" id="RHEA:46608"/>
        <dbReference type="Rhea" id="RHEA-COMP:11060"/>
        <dbReference type="Rhea" id="RHEA-COMP:11605"/>
        <dbReference type="ChEBI" id="CHEBI:15378"/>
        <dbReference type="ChEBI" id="CHEBI:30013"/>
        <dbReference type="ChEBI" id="CHEBI:30616"/>
        <dbReference type="ChEBI" id="CHEBI:61977"/>
        <dbReference type="ChEBI" id="CHEBI:456216"/>
        <dbReference type="EC" id="2.7.11.22"/>
    </reaction>
</comment>
<dbReference type="EMBL" id="MU006297">
    <property type="protein sequence ID" value="KAF2852796.1"/>
    <property type="molecule type" value="Genomic_DNA"/>
</dbReference>
<dbReference type="Gene3D" id="1.10.510.10">
    <property type="entry name" value="Transferase(Phosphotransferase) domain 1"/>
    <property type="match status" value="1"/>
</dbReference>
<gene>
    <name evidence="12" type="ORF">T440DRAFT_466371</name>
</gene>
<feature type="compositionally biased region" description="Basic and acidic residues" evidence="10">
    <location>
        <begin position="1"/>
        <end position="40"/>
    </location>
</feature>
<dbReference type="InterPro" id="IPR011009">
    <property type="entry name" value="Kinase-like_dom_sf"/>
</dbReference>
<evidence type="ECO:0000259" key="11">
    <source>
        <dbReference type="PROSITE" id="PS50011"/>
    </source>
</evidence>
<evidence type="ECO:0000256" key="10">
    <source>
        <dbReference type="SAM" id="MobiDB-lite"/>
    </source>
</evidence>
<organism evidence="12 13">
    <name type="scientific">Plenodomus tracheiphilus IPT5</name>
    <dbReference type="NCBI Taxonomy" id="1408161"/>
    <lineage>
        <taxon>Eukaryota</taxon>
        <taxon>Fungi</taxon>
        <taxon>Dikarya</taxon>
        <taxon>Ascomycota</taxon>
        <taxon>Pezizomycotina</taxon>
        <taxon>Dothideomycetes</taxon>
        <taxon>Pleosporomycetidae</taxon>
        <taxon>Pleosporales</taxon>
        <taxon>Pleosporineae</taxon>
        <taxon>Leptosphaeriaceae</taxon>
        <taxon>Plenodomus</taxon>
    </lineage>
</organism>
<dbReference type="InterPro" id="IPR008271">
    <property type="entry name" value="Ser/Thr_kinase_AS"/>
</dbReference>
<dbReference type="SUPFAM" id="SSF56112">
    <property type="entry name" value="Protein kinase-like (PK-like)"/>
    <property type="match status" value="1"/>
</dbReference>
<feature type="domain" description="Protein kinase" evidence="11">
    <location>
        <begin position="99"/>
        <end position="387"/>
    </location>
</feature>
<reference evidence="12" key="1">
    <citation type="submission" date="2020-01" db="EMBL/GenBank/DDBJ databases">
        <authorList>
            <consortium name="DOE Joint Genome Institute"/>
            <person name="Haridas S."/>
            <person name="Albert R."/>
            <person name="Binder M."/>
            <person name="Bloem J."/>
            <person name="Labutti K."/>
            <person name="Salamov A."/>
            <person name="Andreopoulos B."/>
            <person name="Baker S.E."/>
            <person name="Barry K."/>
            <person name="Bills G."/>
            <person name="Bluhm B.H."/>
            <person name="Cannon C."/>
            <person name="Castanera R."/>
            <person name="Culley D.E."/>
            <person name="Daum C."/>
            <person name="Ezra D."/>
            <person name="Gonzalez J.B."/>
            <person name="Henrissat B."/>
            <person name="Kuo A."/>
            <person name="Liang C."/>
            <person name="Lipzen A."/>
            <person name="Lutzoni F."/>
            <person name="Magnuson J."/>
            <person name="Mondo S."/>
            <person name="Nolan M."/>
            <person name="Ohm R."/>
            <person name="Pangilinan J."/>
            <person name="Park H.-J."/>
            <person name="Ramirez L."/>
            <person name="Alfaro M."/>
            <person name="Sun H."/>
            <person name="Tritt A."/>
            <person name="Yoshinaga Y."/>
            <person name="Zwiers L.-H."/>
            <person name="Turgeon B.G."/>
            <person name="Goodwin S.B."/>
            <person name="Spatafora J.W."/>
            <person name="Crous P.W."/>
            <person name="Grigoriev I.V."/>
        </authorList>
    </citation>
    <scope>NUCLEOTIDE SEQUENCE</scope>
    <source>
        <strain evidence="12">IPT5</strain>
    </source>
</reference>
<dbReference type="SMART" id="SM00220">
    <property type="entry name" value="S_TKc"/>
    <property type="match status" value="1"/>
</dbReference>
<dbReference type="PROSITE" id="PS00108">
    <property type="entry name" value="PROTEIN_KINASE_ST"/>
    <property type="match status" value="1"/>
</dbReference>
<dbReference type="EC" id="2.7.11.22" evidence="2"/>
<dbReference type="PANTHER" id="PTHR24056">
    <property type="entry name" value="CELL DIVISION PROTEIN KINASE"/>
    <property type="match status" value="1"/>
</dbReference>
<keyword evidence="5" id="KW-0547">Nucleotide-binding</keyword>
<dbReference type="Gene3D" id="3.30.200.20">
    <property type="entry name" value="Phosphorylase Kinase, domain 1"/>
    <property type="match status" value="1"/>
</dbReference>
<evidence type="ECO:0000256" key="3">
    <source>
        <dbReference type="ARBA" id="ARBA00022527"/>
    </source>
</evidence>
<dbReference type="GO" id="GO:0005524">
    <property type="term" value="F:ATP binding"/>
    <property type="evidence" value="ECO:0007669"/>
    <property type="project" value="UniProtKB-KW"/>
</dbReference>
<comment type="catalytic activity">
    <reaction evidence="9">
        <text>L-seryl-[protein] + ATP = O-phospho-L-seryl-[protein] + ADP + H(+)</text>
        <dbReference type="Rhea" id="RHEA:17989"/>
        <dbReference type="Rhea" id="RHEA-COMP:9863"/>
        <dbReference type="Rhea" id="RHEA-COMP:11604"/>
        <dbReference type="ChEBI" id="CHEBI:15378"/>
        <dbReference type="ChEBI" id="CHEBI:29999"/>
        <dbReference type="ChEBI" id="CHEBI:30616"/>
        <dbReference type="ChEBI" id="CHEBI:83421"/>
        <dbReference type="ChEBI" id="CHEBI:456216"/>
        <dbReference type="EC" id="2.7.11.22"/>
    </reaction>
</comment>
<dbReference type="FunFam" id="1.10.510.10:FF:000211">
    <property type="entry name" value="Cyclin-dependent kinase G-2"/>
    <property type="match status" value="1"/>
</dbReference>
<dbReference type="InterPro" id="IPR000719">
    <property type="entry name" value="Prot_kinase_dom"/>
</dbReference>
<dbReference type="PANTHER" id="PTHR24056:SF107">
    <property type="entry name" value="CYCLIN-DEPENDENT KINASE 11A-RELATED"/>
    <property type="match status" value="1"/>
</dbReference>
<evidence type="ECO:0000313" key="13">
    <source>
        <dbReference type="Proteomes" id="UP000799423"/>
    </source>
</evidence>
<evidence type="ECO:0000256" key="6">
    <source>
        <dbReference type="ARBA" id="ARBA00022777"/>
    </source>
</evidence>
<name>A0A6A7BB92_9PLEO</name>
<evidence type="ECO:0000256" key="1">
    <source>
        <dbReference type="ARBA" id="ARBA00006485"/>
    </source>
</evidence>
<evidence type="ECO:0000313" key="12">
    <source>
        <dbReference type="EMBL" id="KAF2852796.1"/>
    </source>
</evidence>
<dbReference type="FunFam" id="3.30.200.20:FF:000054">
    <property type="entry name" value="Cyclin-dependent kinase 11B"/>
    <property type="match status" value="1"/>
</dbReference>
<dbReference type="GO" id="GO:0005634">
    <property type="term" value="C:nucleus"/>
    <property type="evidence" value="ECO:0007669"/>
    <property type="project" value="TreeGrafter"/>
</dbReference>
<feature type="compositionally biased region" description="Basic and acidic residues" evidence="10">
    <location>
        <begin position="74"/>
        <end position="84"/>
    </location>
</feature>
<evidence type="ECO:0000256" key="7">
    <source>
        <dbReference type="ARBA" id="ARBA00022840"/>
    </source>
</evidence>
<keyword evidence="13" id="KW-1185">Reference proteome</keyword>
<evidence type="ECO:0000256" key="2">
    <source>
        <dbReference type="ARBA" id="ARBA00012425"/>
    </source>
</evidence>
<comment type="similarity">
    <text evidence="1">Belongs to the protein kinase superfamily. CMGC Ser/Thr protein kinase family. CDC2/CDKX subfamily.</text>
</comment>
<evidence type="ECO:0000256" key="9">
    <source>
        <dbReference type="ARBA" id="ARBA00048367"/>
    </source>
</evidence>
<dbReference type="PROSITE" id="PS50011">
    <property type="entry name" value="PROTEIN_KINASE_DOM"/>
    <property type="match status" value="1"/>
</dbReference>
<keyword evidence="4" id="KW-0808">Transferase</keyword>
<accession>A0A6A7BB92</accession>
<dbReference type="Pfam" id="PF00069">
    <property type="entry name" value="Pkinase"/>
    <property type="match status" value="1"/>
</dbReference>
<dbReference type="GO" id="GO:0007346">
    <property type="term" value="P:regulation of mitotic cell cycle"/>
    <property type="evidence" value="ECO:0007669"/>
    <property type="project" value="TreeGrafter"/>
</dbReference>
<protein>
    <recommendedName>
        <fullName evidence="2">cyclin-dependent kinase</fullName>
        <ecNumber evidence="2">2.7.11.22</ecNumber>
    </recommendedName>
</protein>
<dbReference type="GO" id="GO:0004693">
    <property type="term" value="F:cyclin-dependent protein serine/threonine kinase activity"/>
    <property type="evidence" value="ECO:0007669"/>
    <property type="project" value="UniProtKB-EC"/>
</dbReference>
<proteinExistence type="inferred from homology"/>
<feature type="region of interest" description="Disordered" evidence="10">
    <location>
        <begin position="389"/>
        <end position="436"/>
    </location>
</feature>
<dbReference type="InterPro" id="IPR050108">
    <property type="entry name" value="CDK"/>
</dbReference>
<evidence type="ECO:0000256" key="4">
    <source>
        <dbReference type="ARBA" id="ARBA00022679"/>
    </source>
</evidence>
<keyword evidence="3" id="KW-0723">Serine/threonine-protein kinase</keyword>
<keyword evidence="6 12" id="KW-0418">Kinase</keyword>
<feature type="region of interest" description="Disordered" evidence="10">
    <location>
        <begin position="1"/>
        <end position="87"/>
    </location>
</feature>